<reference evidence="1 2" key="1">
    <citation type="submission" date="2014-11" db="EMBL/GenBank/DDBJ databases">
        <authorList>
            <person name="Wibberg Daniel"/>
        </authorList>
    </citation>
    <scope>NUCLEOTIDE SEQUENCE [LARGE SCALE GENOMIC DNA]</scope>
    <source>
        <strain evidence="1">Rhizoctonia solani AG1-IB 7/3/14</strain>
    </source>
</reference>
<keyword evidence="2" id="KW-1185">Reference proteome</keyword>
<proteinExistence type="predicted"/>
<evidence type="ECO:0000313" key="2">
    <source>
        <dbReference type="Proteomes" id="UP000059188"/>
    </source>
</evidence>
<sequence>MNTKERNMFSERSSPCGLSTLLTASACRQAAPGTLSEGAPSNLSLGKTGDLELGQLPLRITWPLRCTCGPGGTTDASMITSMHRPLPLPLLPETARVNPDIELWRPSPFP</sequence>
<dbReference type="EMBL" id="LN679168">
    <property type="protein sequence ID" value="CEL62414.1"/>
    <property type="molecule type" value="Genomic_DNA"/>
</dbReference>
<dbReference type="AlphaFoldDB" id="A0A0B7FZY3"/>
<dbReference type="PROSITE" id="PS51257">
    <property type="entry name" value="PROKAR_LIPOPROTEIN"/>
    <property type="match status" value="1"/>
</dbReference>
<accession>A0A0B7FZY3</accession>
<protein>
    <submittedName>
        <fullName evidence="1">Uncharacterized protein</fullName>
    </submittedName>
</protein>
<gene>
    <name evidence="1" type="ORF">RSOLAG1IB_10455</name>
</gene>
<dbReference type="Proteomes" id="UP000059188">
    <property type="component" value="Unassembled WGS sequence"/>
</dbReference>
<organism evidence="1 2">
    <name type="scientific">Thanatephorus cucumeris (strain AG1-IB / isolate 7/3/14)</name>
    <name type="common">Lettuce bottom rot fungus</name>
    <name type="synonym">Rhizoctonia solani</name>
    <dbReference type="NCBI Taxonomy" id="1108050"/>
    <lineage>
        <taxon>Eukaryota</taxon>
        <taxon>Fungi</taxon>
        <taxon>Dikarya</taxon>
        <taxon>Basidiomycota</taxon>
        <taxon>Agaricomycotina</taxon>
        <taxon>Agaricomycetes</taxon>
        <taxon>Cantharellales</taxon>
        <taxon>Ceratobasidiaceae</taxon>
        <taxon>Rhizoctonia</taxon>
        <taxon>Rhizoctonia solani AG-1</taxon>
    </lineage>
</organism>
<name>A0A0B7FZY3_THACB</name>
<evidence type="ECO:0000313" key="1">
    <source>
        <dbReference type="EMBL" id="CEL62414.1"/>
    </source>
</evidence>